<evidence type="ECO:0000256" key="1">
    <source>
        <dbReference type="ARBA" id="ARBA00045876"/>
    </source>
</evidence>
<sequence>MSNETIETLVSELIHEEDWRRMRATAACVAGGPRSVRALIEALRSGPPELKKEAAAMLARIKDPQAGVALVDLLEHDEEVVRGAGATALEQMAGVLDTDTARALVALLPKASDGTARQVLTHLIGAIPTAILPLCEMLKHPEQDAQIAAALMLDQLLDPRSVDAFIDAMGQPAVQDIAVGTLKKLTAIRERIDGTFNALRDVEGASEREEARMGTVIDLLGIGRPSVEILIEYLEDDDWLVREAAADLLGKIGDVRAVEPLMKRLEQDKDTGVKELAIKALGLIGDARPTRLYLDAIPIRPLRVFAMEALAKIKDVGSLRQYKDLFDRLKTDRDGLVAYNAGLIADKLDAIAAMETETHVEDAKHD</sequence>
<dbReference type="PROSITE" id="PS50077">
    <property type="entry name" value="HEAT_REPEAT"/>
    <property type="match status" value="1"/>
</dbReference>
<dbReference type="PANTHER" id="PTHR12697:SF5">
    <property type="entry name" value="DEOXYHYPUSINE HYDROXYLASE"/>
    <property type="match status" value="1"/>
</dbReference>
<name>A0A7S8IYG8_9BACT</name>
<dbReference type="InterPro" id="IPR016024">
    <property type="entry name" value="ARM-type_fold"/>
</dbReference>
<accession>A0A7S8IYG8</accession>
<dbReference type="AlphaFoldDB" id="A0A7S8IYG8"/>
<comment type="function">
    <text evidence="1">Catalyzes the hydroxylation of the N(6)-(4-aminobutyl)-L-lysine intermediate produced by deoxyhypusine synthase/DHPS on a critical lysine of the eukaryotic translation initiation factor 5A/eIF-5A. This is the second step of the post-translational modification of that lysine into an unusual amino acid residue named hypusine. Hypusination is unique to mature eIF-5A factor and is essential for its function.</text>
</comment>
<dbReference type="PANTHER" id="PTHR12697">
    <property type="entry name" value="PBS LYASE HEAT-LIKE PROTEIN"/>
    <property type="match status" value="1"/>
</dbReference>
<evidence type="ECO:0000313" key="3">
    <source>
        <dbReference type="Proteomes" id="UP000593737"/>
    </source>
</evidence>
<dbReference type="InterPro" id="IPR004155">
    <property type="entry name" value="PBS_lyase_HEAT"/>
</dbReference>
<dbReference type="EMBL" id="CP047423">
    <property type="protein sequence ID" value="QPD02925.1"/>
    <property type="molecule type" value="Genomic_DNA"/>
</dbReference>
<dbReference type="KEGG" id="nkf:Nkreftii_000699"/>
<proteinExistence type="predicted"/>
<dbReference type="Pfam" id="PF13646">
    <property type="entry name" value="HEAT_2"/>
    <property type="match status" value="2"/>
</dbReference>
<organism evidence="2 3">
    <name type="scientific">Candidatus Nitrospira kreftii</name>
    <dbReference type="NCBI Taxonomy" id="2652173"/>
    <lineage>
        <taxon>Bacteria</taxon>
        <taxon>Pseudomonadati</taxon>
        <taxon>Nitrospirota</taxon>
        <taxon>Nitrospiria</taxon>
        <taxon>Nitrospirales</taxon>
        <taxon>Nitrospiraceae</taxon>
        <taxon>Nitrospira</taxon>
    </lineage>
</organism>
<dbReference type="Proteomes" id="UP000593737">
    <property type="component" value="Chromosome"/>
</dbReference>
<dbReference type="GO" id="GO:0016491">
    <property type="term" value="F:oxidoreductase activity"/>
    <property type="evidence" value="ECO:0007669"/>
    <property type="project" value="TreeGrafter"/>
</dbReference>
<protein>
    <recommendedName>
        <fullName evidence="4">HEAT repeat domain-containing protein</fullName>
    </recommendedName>
</protein>
<dbReference type="InterPro" id="IPR021133">
    <property type="entry name" value="HEAT_type_2"/>
</dbReference>
<dbReference type="SUPFAM" id="SSF48371">
    <property type="entry name" value="ARM repeat"/>
    <property type="match status" value="1"/>
</dbReference>
<dbReference type="SMART" id="SM00567">
    <property type="entry name" value="EZ_HEAT"/>
    <property type="match status" value="4"/>
</dbReference>
<evidence type="ECO:0000313" key="2">
    <source>
        <dbReference type="EMBL" id="QPD02925.1"/>
    </source>
</evidence>
<gene>
    <name evidence="2" type="ORF">Nkreftii_000699</name>
</gene>
<evidence type="ECO:0008006" key="4">
    <source>
        <dbReference type="Google" id="ProtNLM"/>
    </source>
</evidence>
<dbReference type="Gene3D" id="1.25.10.10">
    <property type="entry name" value="Leucine-rich Repeat Variant"/>
    <property type="match status" value="3"/>
</dbReference>
<reference evidence="2 3" key="1">
    <citation type="journal article" date="2020" name="ISME J.">
        <title>Enrichment and physiological characterization of a novel comammox Nitrospira indicates ammonium inhibition of complete nitrification.</title>
        <authorList>
            <person name="Sakoula D."/>
            <person name="Koch H."/>
            <person name="Frank J."/>
            <person name="Jetten M.S.M."/>
            <person name="van Kessel M.A.H.J."/>
            <person name="Lucker S."/>
        </authorList>
    </citation>
    <scope>NUCLEOTIDE SEQUENCE [LARGE SCALE GENOMIC DNA]</scope>
    <source>
        <strain evidence="2">Comreactor17</strain>
    </source>
</reference>
<dbReference type="InterPro" id="IPR011989">
    <property type="entry name" value="ARM-like"/>
</dbReference>